<dbReference type="PANTHER" id="PTHR43364:SF4">
    <property type="entry name" value="NAD(P)-LINKED OXIDOREDUCTASE SUPERFAMILY PROTEIN"/>
    <property type="match status" value="1"/>
</dbReference>
<name>A0A8H3FA43_9LECA</name>
<dbReference type="Gene3D" id="3.20.20.100">
    <property type="entry name" value="NADP-dependent oxidoreductase domain"/>
    <property type="match status" value="1"/>
</dbReference>
<keyword evidence="4" id="KW-1185">Reference proteome</keyword>
<dbReference type="Proteomes" id="UP000664534">
    <property type="component" value="Unassembled WGS sequence"/>
</dbReference>
<proteinExistence type="predicted"/>
<evidence type="ECO:0000256" key="1">
    <source>
        <dbReference type="ARBA" id="ARBA00023002"/>
    </source>
</evidence>
<keyword evidence="1" id="KW-0560">Oxidoreductase</keyword>
<dbReference type="AlphaFoldDB" id="A0A8H3FA43"/>
<dbReference type="InterPro" id="IPR020471">
    <property type="entry name" value="AKR"/>
</dbReference>
<sequence length="350" mass="39326">MPLLMQTGKPRVILGLMTFGPDSSAGARITSLDEYNKCLDYFQSQGYNEVDTARTYVDGKQEAFSAEAQWKERGLTLATKCYPRPPGTHKAAVIKEKLTLSLKELKTDCVDIFYLHAADRSVSFEETLEAVNEMHKEGKFVQLGLSNFTAFEVAEVVIMCKERGWVRPTIYQGMYNCITRSLEQELIPACHRYGIDVVIYNPLAGGLFSGKIKSAEVPQEGRFSDTAKSGGMYRKRYFKDATFDALRLIEPVAQKHNLTMLEIALRWCTHHSALKMQNGGRDGVIIGVSSFGQLESNLGDLEKGPLPDDVLKALDEAWLIAKPTTPNYWHLDLEYKYDTQAALFRPKSKS</sequence>
<dbReference type="CDD" id="cd19075">
    <property type="entry name" value="AKR_AKR7A1-5"/>
    <property type="match status" value="1"/>
</dbReference>
<dbReference type="PANTHER" id="PTHR43364">
    <property type="entry name" value="NADH-SPECIFIC METHYLGLYOXAL REDUCTASE-RELATED"/>
    <property type="match status" value="1"/>
</dbReference>
<evidence type="ECO:0000313" key="3">
    <source>
        <dbReference type="EMBL" id="CAF9918283.1"/>
    </source>
</evidence>
<dbReference type="InterPro" id="IPR036812">
    <property type="entry name" value="NAD(P)_OxRdtase_dom_sf"/>
</dbReference>
<accession>A0A8H3FA43</accession>
<dbReference type="InterPro" id="IPR050523">
    <property type="entry name" value="AKR_Detox_Biosynth"/>
</dbReference>
<dbReference type="OrthoDB" id="2310150at2759"/>
<dbReference type="Pfam" id="PF00248">
    <property type="entry name" value="Aldo_ket_red"/>
    <property type="match status" value="1"/>
</dbReference>
<dbReference type="GO" id="GO:0016491">
    <property type="term" value="F:oxidoreductase activity"/>
    <property type="evidence" value="ECO:0007669"/>
    <property type="project" value="UniProtKB-KW"/>
</dbReference>
<dbReference type="PRINTS" id="PR00069">
    <property type="entry name" value="ALDKETRDTASE"/>
</dbReference>
<comment type="caution">
    <text evidence="3">The sequence shown here is derived from an EMBL/GenBank/DDBJ whole genome shotgun (WGS) entry which is preliminary data.</text>
</comment>
<evidence type="ECO:0000313" key="4">
    <source>
        <dbReference type="Proteomes" id="UP000664534"/>
    </source>
</evidence>
<feature type="domain" description="NADP-dependent oxidoreductase" evidence="2">
    <location>
        <begin position="12"/>
        <end position="318"/>
    </location>
</feature>
<reference evidence="3" key="1">
    <citation type="submission" date="2021-03" db="EMBL/GenBank/DDBJ databases">
        <authorList>
            <person name="Tagirdzhanova G."/>
        </authorList>
    </citation>
    <scope>NUCLEOTIDE SEQUENCE</scope>
</reference>
<evidence type="ECO:0000259" key="2">
    <source>
        <dbReference type="Pfam" id="PF00248"/>
    </source>
</evidence>
<organism evidence="3 4">
    <name type="scientific">Imshaugia aleurites</name>
    <dbReference type="NCBI Taxonomy" id="172621"/>
    <lineage>
        <taxon>Eukaryota</taxon>
        <taxon>Fungi</taxon>
        <taxon>Dikarya</taxon>
        <taxon>Ascomycota</taxon>
        <taxon>Pezizomycotina</taxon>
        <taxon>Lecanoromycetes</taxon>
        <taxon>OSLEUM clade</taxon>
        <taxon>Lecanoromycetidae</taxon>
        <taxon>Lecanorales</taxon>
        <taxon>Lecanorineae</taxon>
        <taxon>Parmeliaceae</taxon>
        <taxon>Imshaugia</taxon>
    </lineage>
</organism>
<gene>
    <name evidence="3" type="ORF">IMSHALPRED_004267</name>
</gene>
<dbReference type="InterPro" id="IPR023210">
    <property type="entry name" value="NADP_OxRdtase_dom"/>
</dbReference>
<protein>
    <recommendedName>
        <fullName evidence="2">NADP-dependent oxidoreductase domain-containing protein</fullName>
    </recommendedName>
</protein>
<dbReference type="SUPFAM" id="SSF51430">
    <property type="entry name" value="NAD(P)-linked oxidoreductase"/>
    <property type="match status" value="1"/>
</dbReference>
<dbReference type="EMBL" id="CAJPDT010000020">
    <property type="protein sequence ID" value="CAF9918283.1"/>
    <property type="molecule type" value="Genomic_DNA"/>
</dbReference>